<evidence type="ECO:0000256" key="1">
    <source>
        <dbReference type="ARBA" id="ARBA00022898"/>
    </source>
</evidence>
<dbReference type="InterPro" id="IPR015422">
    <property type="entry name" value="PyrdxlP-dep_Trfase_small"/>
</dbReference>
<dbReference type="GO" id="GO:0000271">
    <property type="term" value="P:polysaccharide biosynthetic process"/>
    <property type="evidence" value="ECO:0007669"/>
    <property type="project" value="TreeGrafter"/>
</dbReference>
<reference evidence="7" key="1">
    <citation type="submission" date="2017-09" db="EMBL/GenBank/DDBJ databases">
        <title>Depth-based differentiation of microbial function through sediment-hosted aquifers and enrichment of novel symbionts in the deep terrestrial subsurface.</title>
        <authorList>
            <person name="Probst A.J."/>
            <person name="Ladd B."/>
            <person name="Jarett J.K."/>
            <person name="Geller-Mcgrath D.E."/>
            <person name="Sieber C.M.K."/>
            <person name="Emerson J.B."/>
            <person name="Anantharaman K."/>
            <person name="Thomas B.C."/>
            <person name="Malmstrom R."/>
            <person name="Stieglmeier M."/>
            <person name="Klingl A."/>
            <person name="Woyke T."/>
            <person name="Ryan C.M."/>
            <person name="Banfield J.F."/>
        </authorList>
    </citation>
    <scope>NUCLEOTIDE SEQUENCE [LARGE SCALE GENOMIC DNA]</scope>
</reference>
<dbReference type="CDD" id="cd00616">
    <property type="entry name" value="AHBA_syn"/>
    <property type="match status" value="1"/>
</dbReference>
<dbReference type="Pfam" id="PF01041">
    <property type="entry name" value="DegT_DnrJ_EryC1"/>
    <property type="match status" value="1"/>
</dbReference>
<dbReference type="Proteomes" id="UP000229213">
    <property type="component" value="Unassembled WGS sequence"/>
</dbReference>
<evidence type="ECO:0000313" key="7">
    <source>
        <dbReference type="Proteomes" id="UP000229213"/>
    </source>
</evidence>
<evidence type="ECO:0000256" key="5">
    <source>
        <dbReference type="RuleBase" id="RU004508"/>
    </source>
</evidence>
<organism evidence="6 7">
    <name type="scientific">bacterium (Candidatus Ratteibacteria) CG_4_9_14_3_um_filter_41_21</name>
    <dbReference type="NCBI Taxonomy" id="2014289"/>
    <lineage>
        <taxon>Bacteria</taxon>
        <taxon>Candidatus Ratteibacteria</taxon>
    </lineage>
</organism>
<dbReference type="AlphaFoldDB" id="A0A2M7YEV1"/>
<dbReference type="PANTHER" id="PTHR30244:SF36">
    <property type="entry name" value="3-OXO-GLUCOSE-6-PHOSPHATE:GLUTAMATE AMINOTRANSFERASE"/>
    <property type="match status" value="1"/>
</dbReference>
<evidence type="ECO:0000256" key="4">
    <source>
        <dbReference type="PIRSR" id="PIRSR000390-2"/>
    </source>
</evidence>
<evidence type="ECO:0000256" key="2">
    <source>
        <dbReference type="ARBA" id="ARBA00037999"/>
    </source>
</evidence>
<proteinExistence type="inferred from homology"/>
<dbReference type="InterPro" id="IPR015424">
    <property type="entry name" value="PyrdxlP-dep_Trfase"/>
</dbReference>
<feature type="modified residue" description="N6-(pyridoxal phosphate)lysine" evidence="4">
    <location>
        <position position="187"/>
    </location>
</feature>
<gene>
    <name evidence="6" type="ORF">CO162_06070</name>
</gene>
<name>A0A2M7YEV1_9BACT</name>
<dbReference type="GO" id="GO:0030170">
    <property type="term" value="F:pyridoxal phosphate binding"/>
    <property type="evidence" value="ECO:0007669"/>
    <property type="project" value="UniProtKB-ARBA"/>
</dbReference>
<dbReference type="Gene3D" id="3.40.640.10">
    <property type="entry name" value="Type I PLP-dependent aspartate aminotransferase-like (Major domain)"/>
    <property type="match status" value="1"/>
</dbReference>
<dbReference type="SUPFAM" id="SSF53383">
    <property type="entry name" value="PLP-dependent transferases"/>
    <property type="match status" value="1"/>
</dbReference>
<dbReference type="PIRSF" id="PIRSF000390">
    <property type="entry name" value="PLP_StrS"/>
    <property type="match status" value="1"/>
</dbReference>
<sequence>MKVPILDLNAQHKKIEEEINQAIKRVCASGQFILGDEVAKFEEEIASYCKVDYAIGVSSGTDSLLVSLMALGIAPGDEVITSAYSFFATAGVISRLSAKPVFVDIEPETFNINPFLIEEKITGKTKALLPVHLFGQVAEMSPVMQLAEKYNLAVIEDSAQAIGAQYKDERIAGTIGDAGCLSFFPTKNLGGFGDGGMVLTRDKKFSEKIRILRVHGARPKYYHKVIGGNFRLDSLQAAILRVKLKYLDEWTEKRQENGRNYRQIFIEKGLEELVHLPKAIYHPHLTPPPLRGRIEERGIRNYHIYNQFVIRVKKRDQLKEFLEENGVDTAIYYPISLPLQECFKGLGYRSGDFPQAERAAKETLALPIYPEITREMQGYVVEKIKEFYG</sequence>
<dbReference type="GO" id="GO:0008483">
    <property type="term" value="F:transaminase activity"/>
    <property type="evidence" value="ECO:0007669"/>
    <property type="project" value="TreeGrafter"/>
</dbReference>
<evidence type="ECO:0000256" key="3">
    <source>
        <dbReference type="PIRSR" id="PIRSR000390-1"/>
    </source>
</evidence>
<dbReference type="PANTHER" id="PTHR30244">
    <property type="entry name" value="TRANSAMINASE"/>
    <property type="match status" value="1"/>
</dbReference>
<feature type="active site" description="Proton acceptor" evidence="3">
    <location>
        <position position="187"/>
    </location>
</feature>
<dbReference type="InterPro" id="IPR015421">
    <property type="entry name" value="PyrdxlP-dep_Trfase_major"/>
</dbReference>
<keyword evidence="1 4" id="KW-0663">Pyridoxal phosphate</keyword>
<protein>
    <submittedName>
        <fullName evidence="6">Transcriptional regulator</fullName>
    </submittedName>
</protein>
<dbReference type="FunFam" id="3.40.640.10:FF:000089">
    <property type="entry name" value="Aminotransferase, DegT/DnrJ/EryC1/StrS family"/>
    <property type="match status" value="1"/>
</dbReference>
<dbReference type="InterPro" id="IPR000653">
    <property type="entry name" value="DegT/StrS_aminotransferase"/>
</dbReference>
<dbReference type="EMBL" id="PFWI01000215">
    <property type="protein sequence ID" value="PJA61488.1"/>
    <property type="molecule type" value="Genomic_DNA"/>
</dbReference>
<comment type="similarity">
    <text evidence="2 5">Belongs to the DegT/DnrJ/EryC1 family.</text>
</comment>
<accession>A0A2M7YEV1</accession>
<evidence type="ECO:0000313" key="6">
    <source>
        <dbReference type="EMBL" id="PJA61488.1"/>
    </source>
</evidence>
<dbReference type="Gene3D" id="3.90.1150.10">
    <property type="entry name" value="Aspartate Aminotransferase, domain 1"/>
    <property type="match status" value="1"/>
</dbReference>
<comment type="caution">
    <text evidence="6">The sequence shown here is derived from an EMBL/GenBank/DDBJ whole genome shotgun (WGS) entry which is preliminary data.</text>
</comment>